<evidence type="ECO:0000313" key="11">
    <source>
        <dbReference type="EMBL" id="HGB36572.1"/>
    </source>
</evidence>
<organism evidence="11">
    <name type="scientific">candidate division WOR-3 bacterium</name>
    <dbReference type="NCBI Taxonomy" id="2052148"/>
    <lineage>
        <taxon>Bacteria</taxon>
        <taxon>Bacteria division WOR-3</taxon>
    </lineage>
</organism>
<evidence type="ECO:0000256" key="10">
    <source>
        <dbReference type="RuleBase" id="RU004181"/>
    </source>
</evidence>
<comment type="caution">
    <text evidence="9">Lacks conserved residue(s) required for the propagation of feature annotation.</text>
</comment>
<keyword evidence="8 9" id="KW-0472">Membrane</keyword>
<dbReference type="HAMAP" id="MF_00161">
    <property type="entry name" value="LspA"/>
    <property type="match status" value="1"/>
</dbReference>
<evidence type="ECO:0000256" key="9">
    <source>
        <dbReference type="HAMAP-Rule" id="MF_00161"/>
    </source>
</evidence>
<keyword evidence="6 9" id="KW-0378">Hydrolase</keyword>
<feature type="transmembrane region" description="Helical" evidence="9">
    <location>
        <begin position="59"/>
        <end position="77"/>
    </location>
</feature>
<dbReference type="PRINTS" id="PR00781">
    <property type="entry name" value="LIPOSIGPTASE"/>
</dbReference>
<dbReference type="GO" id="GO:0005886">
    <property type="term" value="C:plasma membrane"/>
    <property type="evidence" value="ECO:0007669"/>
    <property type="project" value="UniProtKB-SubCell"/>
</dbReference>
<keyword evidence="4 9" id="KW-0812">Transmembrane</keyword>
<feature type="active site" evidence="9">
    <location>
        <position position="113"/>
    </location>
</feature>
<evidence type="ECO:0000256" key="7">
    <source>
        <dbReference type="ARBA" id="ARBA00022989"/>
    </source>
</evidence>
<accession>A0A7V3KPS9</accession>
<dbReference type="EC" id="3.4.23.36" evidence="9"/>
<feature type="active site" evidence="9">
    <location>
        <position position="132"/>
    </location>
</feature>
<dbReference type="PANTHER" id="PTHR33695">
    <property type="entry name" value="LIPOPROTEIN SIGNAL PEPTIDASE"/>
    <property type="match status" value="1"/>
</dbReference>
<evidence type="ECO:0000256" key="2">
    <source>
        <dbReference type="ARBA" id="ARBA00022475"/>
    </source>
</evidence>
<dbReference type="Pfam" id="PF01252">
    <property type="entry name" value="Peptidase_A8"/>
    <property type="match status" value="1"/>
</dbReference>
<evidence type="ECO:0000256" key="8">
    <source>
        <dbReference type="ARBA" id="ARBA00023136"/>
    </source>
</evidence>
<evidence type="ECO:0000256" key="6">
    <source>
        <dbReference type="ARBA" id="ARBA00022801"/>
    </source>
</evidence>
<dbReference type="GO" id="GO:0004190">
    <property type="term" value="F:aspartic-type endopeptidase activity"/>
    <property type="evidence" value="ECO:0007669"/>
    <property type="project" value="UniProtKB-UniRule"/>
</dbReference>
<keyword evidence="5 9" id="KW-0064">Aspartyl protease</keyword>
<comment type="catalytic activity">
    <reaction evidence="9">
        <text>Release of signal peptides from bacterial membrane prolipoproteins. Hydrolyzes -Xaa-Yaa-Zaa-|-(S,diacylglyceryl)Cys-, in which Xaa is hydrophobic (preferably Leu), and Yaa (Ala or Ser) and Zaa (Gly or Ala) have small, neutral side chains.</text>
        <dbReference type="EC" id="3.4.23.36"/>
    </reaction>
</comment>
<dbReference type="NCBIfam" id="TIGR00077">
    <property type="entry name" value="lspA"/>
    <property type="match status" value="1"/>
</dbReference>
<sequence>MKKVLLIFALLFSLDRITKYLVVKFLPLGSEIRLIGEFVKITHVRNPHSLWSISLGRNFPYIILGVVAVVFLIALILDSIKSKNILNANLFAVILAGVAGNIADRIHFREVIDFIDIGLSPTLRWPVFNVADSCISIGLAIYFIMVLKEYFAKRSQK</sequence>
<comment type="pathway">
    <text evidence="9">Protein modification; lipoprotein biosynthesis (signal peptide cleavage).</text>
</comment>
<feature type="transmembrane region" description="Helical" evidence="9">
    <location>
        <begin position="123"/>
        <end position="147"/>
    </location>
</feature>
<comment type="function">
    <text evidence="9">This protein specifically catalyzes the removal of signal peptides from prolipoproteins.</text>
</comment>
<reference evidence="11" key="1">
    <citation type="journal article" date="2020" name="mSystems">
        <title>Genome- and Community-Level Interaction Insights into Carbon Utilization and Element Cycling Functions of Hydrothermarchaeota in Hydrothermal Sediment.</title>
        <authorList>
            <person name="Zhou Z."/>
            <person name="Liu Y."/>
            <person name="Xu W."/>
            <person name="Pan J."/>
            <person name="Luo Z.H."/>
            <person name="Li M."/>
        </authorList>
    </citation>
    <scope>NUCLEOTIDE SEQUENCE [LARGE SCALE GENOMIC DNA]</scope>
    <source>
        <strain evidence="11">SpSt-754</strain>
    </source>
</reference>
<evidence type="ECO:0000256" key="5">
    <source>
        <dbReference type="ARBA" id="ARBA00022750"/>
    </source>
</evidence>
<dbReference type="InterPro" id="IPR001872">
    <property type="entry name" value="Peptidase_A8"/>
</dbReference>
<dbReference type="AlphaFoldDB" id="A0A7V3KPS9"/>
<evidence type="ECO:0000256" key="4">
    <source>
        <dbReference type="ARBA" id="ARBA00022692"/>
    </source>
</evidence>
<name>A0A7V3KPS9_UNCW3</name>
<proteinExistence type="inferred from homology"/>
<gene>
    <name evidence="9 11" type="primary">lspA</name>
    <name evidence="11" type="ORF">ENV38_06690</name>
</gene>
<evidence type="ECO:0000256" key="3">
    <source>
        <dbReference type="ARBA" id="ARBA00022670"/>
    </source>
</evidence>
<dbReference type="UniPathway" id="UPA00665"/>
<keyword evidence="3 9" id="KW-0645">Protease</keyword>
<dbReference type="PANTHER" id="PTHR33695:SF1">
    <property type="entry name" value="LIPOPROTEIN SIGNAL PEPTIDASE"/>
    <property type="match status" value="1"/>
</dbReference>
<keyword evidence="7 9" id="KW-1133">Transmembrane helix</keyword>
<protein>
    <recommendedName>
        <fullName evidence="9">Lipoprotein signal peptidase</fullName>
        <ecNumber evidence="9">3.4.23.36</ecNumber>
    </recommendedName>
    <alternativeName>
        <fullName evidence="9">Prolipoprotein signal peptidase</fullName>
    </alternativeName>
    <alternativeName>
        <fullName evidence="9">Signal peptidase II</fullName>
        <shortName evidence="9">SPase II</shortName>
    </alternativeName>
</protein>
<comment type="caution">
    <text evidence="11">The sequence shown here is derived from an EMBL/GenBank/DDBJ whole genome shotgun (WGS) entry which is preliminary data.</text>
</comment>
<dbReference type="EMBL" id="DTGD01000253">
    <property type="protein sequence ID" value="HGB36572.1"/>
    <property type="molecule type" value="Genomic_DNA"/>
</dbReference>
<evidence type="ECO:0000256" key="1">
    <source>
        <dbReference type="ARBA" id="ARBA00006139"/>
    </source>
</evidence>
<comment type="similarity">
    <text evidence="1 9 10">Belongs to the peptidase A8 family.</text>
</comment>
<feature type="transmembrane region" description="Helical" evidence="9">
    <location>
        <begin position="84"/>
        <end position="103"/>
    </location>
</feature>
<comment type="subcellular location">
    <subcellularLocation>
        <location evidence="9">Cell membrane</location>
        <topology evidence="9">Multi-pass membrane protein</topology>
    </subcellularLocation>
</comment>
<keyword evidence="2 9" id="KW-1003">Cell membrane</keyword>
<dbReference type="GO" id="GO:0006508">
    <property type="term" value="P:proteolysis"/>
    <property type="evidence" value="ECO:0007669"/>
    <property type="project" value="UniProtKB-KW"/>
</dbReference>